<gene>
    <name evidence="1" type="ORF">BSTOLATCC_MIC61157</name>
</gene>
<proteinExistence type="predicted"/>
<evidence type="ECO:0000313" key="2">
    <source>
        <dbReference type="Proteomes" id="UP001162131"/>
    </source>
</evidence>
<accession>A0AAU9KAS1</accession>
<dbReference type="EMBL" id="CAJZBQ010000058">
    <property type="protein sequence ID" value="CAG9334545.1"/>
    <property type="molecule type" value="Genomic_DNA"/>
</dbReference>
<organism evidence="1 2">
    <name type="scientific">Blepharisma stoltei</name>
    <dbReference type="NCBI Taxonomy" id="1481888"/>
    <lineage>
        <taxon>Eukaryota</taxon>
        <taxon>Sar</taxon>
        <taxon>Alveolata</taxon>
        <taxon>Ciliophora</taxon>
        <taxon>Postciliodesmatophora</taxon>
        <taxon>Heterotrichea</taxon>
        <taxon>Heterotrichida</taxon>
        <taxon>Blepharismidae</taxon>
        <taxon>Blepharisma</taxon>
    </lineage>
</organism>
<name>A0AAU9KAS1_9CILI</name>
<comment type="caution">
    <text evidence="1">The sequence shown here is derived from an EMBL/GenBank/DDBJ whole genome shotgun (WGS) entry which is preliminary data.</text>
</comment>
<protein>
    <submittedName>
        <fullName evidence="1">Uncharacterized protein</fullName>
    </submittedName>
</protein>
<keyword evidence="2" id="KW-1185">Reference proteome</keyword>
<dbReference type="Proteomes" id="UP001162131">
    <property type="component" value="Unassembled WGS sequence"/>
</dbReference>
<reference evidence="1" key="1">
    <citation type="submission" date="2021-09" db="EMBL/GenBank/DDBJ databases">
        <authorList>
            <consortium name="AG Swart"/>
            <person name="Singh M."/>
            <person name="Singh A."/>
            <person name="Seah K."/>
            <person name="Emmerich C."/>
        </authorList>
    </citation>
    <scope>NUCLEOTIDE SEQUENCE</scope>
    <source>
        <strain evidence="1">ATCC30299</strain>
    </source>
</reference>
<evidence type="ECO:0000313" key="1">
    <source>
        <dbReference type="EMBL" id="CAG9334545.1"/>
    </source>
</evidence>
<sequence>MISQDKEKIYSENALMSIKLINSHNCSKIAVNLVCYEVFIWWRKIKCFCKSISSYNNHFGLWENYKDYILEAR</sequence>
<dbReference type="AlphaFoldDB" id="A0AAU9KAS1"/>